<organism evidence="1 2">
    <name type="scientific">Siculibacillus lacustris</name>
    <dbReference type="NCBI Taxonomy" id="1549641"/>
    <lineage>
        <taxon>Bacteria</taxon>
        <taxon>Pseudomonadati</taxon>
        <taxon>Pseudomonadota</taxon>
        <taxon>Alphaproteobacteria</taxon>
        <taxon>Hyphomicrobiales</taxon>
        <taxon>Ancalomicrobiaceae</taxon>
        <taxon>Siculibacillus</taxon>
    </lineage>
</organism>
<keyword evidence="2" id="KW-1185">Reference proteome</keyword>
<name>A0A4Q9VC35_9HYPH</name>
<comment type="caution">
    <text evidence="1">The sequence shown here is derived from an EMBL/GenBank/DDBJ whole genome shotgun (WGS) entry which is preliminary data.</text>
</comment>
<dbReference type="AlphaFoldDB" id="A0A4Q9VC35"/>
<gene>
    <name evidence="1" type="ORF">EYW49_22665</name>
</gene>
<evidence type="ECO:0008006" key="3">
    <source>
        <dbReference type="Google" id="ProtNLM"/>
    </source>
</evidence>
<sequence length="167" mass="18697">MALMSGIQRRRSGVYEYRVMVPKALAKKPAPDHLHSRFSDLINAKTGCFKGEVARSLHTSDPLEAKKRGRRVGVELHELTEAAVKAFRLPEVITPAPAIPREEITEIAAEIQAEWLAWDEEQREGGDDRRFSSTAEERQSRFPDVLSLQFGPDDGGMELDVLISAEN</sequence>
<dbReference type="OrthoDB" id="9784724at2"/>
<protein>
    <recommendedName>
        <fullName evidence="3">Integrase</fullName>
    </recommendedName>
</protein>
<dbReference type="EMBL" id="SJFN01000073">
    <property type="protein sequence ID" value="TBW31962.1"/>
    <property type="molecule type" value="Genomic_DNA"/>
</dbReference>
<evidence type="ECO:0000313" key="1">
    <source>
        <dbReference type="EMBL" id="TBW31962.1"/>
    </source>
</evidence>
<dbReference type="Proteomes" id="UP000292781">
    <property type="component" value="Unassembled WGS sequence"/>
</dbReference>
<evidence type="ECO:0000313" key="2">
    <source>
        <dbReference type="Proteomes" id="UP000292781"/>
    </source>
</evidence>
<proteinExistence type="predicted"/>
<reference evidence="1 2" key="1">
    <citation type="submission" date="2019-02" db="EMBL/GenBank/DDBJ databases">
        <title>Siculibacillus lacustris gen. nov., sp. nov., a new rosette-forming bacterium isolated from a freshwater crater lake (Lake St. Ana, Romania).</title>
        <authorList>
            <person name="Felfoldi T."/>
            <person name="Marton Z."/>
            <person name="Szabo A."/>
            <person name="Mentes A."/>
            <person name="Boka K."/>
            <person name="Marialigeti K."/>
            <person name="Mathe I."/>
            <person name="Koncz M."/>
            <person name="Schumann P."/>
            <person name="Toth E."/>
        </authorList>
    </citation>
    <scope>NUCLEOTIDE SEQUENCE [LARGE SCALE GENOMIC DNA]</scope>
    <source>
        <strain evidence="1 2">SA-279</strain>
    </source>
</reference>
<accession>A0A4Q9VC35</accession>